<dbReference type="Pfam" id="PF10551">
    <property type="entry name" value="MULE"/>
    <property type="match status" value="1"/>
</dbReference>
<evidence type="ECO:0000313" key="3">
    <source>
        <dbReference type="EMBL" id="KAG2199304.1"/>
    </source>
</evidence>
<proteinExistence type="predicted"/>
<accession>A0A8H7QV33</accession>
<reference evidence="3" key="1">
    <citation type="submission" date="2020-12" db="EMBL/GenBank/DDBJ databases">
        <title>Metabolic potential, ecology and presence of endohyphal bacteria is reflected in genomic diversity of Mucoromycotina.</title>
        <authorList>
            <person name="Muszewska A."/>
            <person name="Okrasinska A."/>
            <person name="Steczkiewicz K."/>
            <person name="Drgas O."/>
            <person name="Orlowska M."/>
            <person name="Perlinska-Lenart U."/>
            <person name="Aleksandrzak-Piekarczyk T."/>
            <person name="Szatraj K."/>
            <person name="Zielenkiewicz U."/>
            <person name="Pilsyk S."/>
            <person name="Malc E."/>
            <person name="Mieczkowski P."/>
            <person name="Kruszewska J.S."/>
            <person name="Biernat P."/>
            <person name="Pawlowska J."/>
        </authorList>
    </citation>
    <scope>NUCLEOTIDE SEQUENCE</scope>
    <source>
        <strain evidence="3">WA0000017839</strain>
    </source>
</reference>
<protein>
    <recommendedName>
        <fullName evidence="2">Restriction of telomere capping protein 4 C-terminal domain-containing protein</fullName>
    </recommendedName>
</protein>
<dbReference type="Proteomes" id="UP000603453">
    <property type="component" value="Unassembled WGS sequence"/>
</dbReference>
<evidence type="ECO:0000313" key="4">
    <source>
        <dbReference type="Proteomes" id="UP000603453"/>
    </source>
</evidence>
<dbReference type="OrthoDB" id="2277862at2759"/>
<gene>
    <name evidence="3" type="ORF">INT47_012938</name>
</gene>
<dbReference type="PANTHER" id="PTHR47718:SF3">
    <property type="entry name" value="PROTEIN FAR1-RELATED SEQUENCE 5-LIKE"/>
    <property type="match status" value="1"/>
</dbReference>
<comment type="caution">
    <text evidence="3">The sequence shown here is derived from an EMBL/GenBank/DDBJ whole genome shotgun (WGS) entry which is preliminary data.</text>
</comment>
<feature type="compositionally biased region" description="Low complexity" evidence="1">
    <location>
        <begin position="834"/>
        <end position="913"/>
    </location>
</feature>
<evidence type="ECO:0000259" key="2">
    <source>
        <dbReference type="SMART" id="SM01312"/>
    </source>
</evidence>
<evidence type="ECO:0000256" key="1">
    <source>
        <dbReference type="SAM" id="MobiDB-lite"/>
    </source>
</evidence>
<feature type="region of interest" description="Disordered" evidence="1">
    <location>
        <begin position="833"/>
        <end position="913"/>
    </location>
</feature>
<feature type="domain" description="Restriction of telomere capping protein 4 C-terminal" evidence="2">
    <location>
        <begin position="1076"/>
        <end position="1202"/>
    </location>
</feature>
<dbReference type="AlphaFoldDB" id="A0A8H7QV33"/>
<sequence>MSITTFKTTTFPTVGDTFASAEKFKDACFDAAADQGFQLFIRDSSPVGHAKKSAFFHYACVFSNKYKAVRTENSRKRVKVTMTGTCEFFIRAVLPKKNGDRWIVKSHNDVHNHDMLEDDEKLCLVNNRKLHYEQQRTIEEMHVANAKTSAIVAAVNNVKCTKTRVIAKDITNQRALLRRALNEGENQHHMNPFIRNLEEKGYTLSSKYEENGRLTHLFFAHVGAVNNIRQCPEVLLVDATYRTNMFGYPLINAIGVNNISNGSKKGLMNYSIALAWVADETKVTYEWFFETLKTKIYQNAGTLPEVIITDRAASVRSALDNIFPEVNKMICVWHIIAQNVKANFFKFKNDAETIANVNNIKKHALNATRNAEKIVDFVDELYKQRASWVKQYTDKFSHMGIYTTSPVEAAHSALKGNNRQIAKCSLATTFVQLDMVLANQNIKAVMGKGYSKFSADPFVLTDPMFRELVKVVSRFAIEKIREQIQMFKKEISDRSLRPCTGVFSTVMKLPCRHIIYKEEYDQVLSSQTDSNGWDSLVIRKDVVIPLSSVDARWIVGKLALSNNSTPLESVHQLLSAEMYTKTNATDTILHKLRRAIEEIPFEHVRKEKLDVISQMVDNINANLDVKVLQPLKKKEMVVSSQKIAKTGRILSQGEAVKAKVKKVNKPKPTITKKLEQAKFSDSSIIDDNIKPFEGLLSVCMPKFMLKNVASVTKVLGDGNCGFRSVAASVGRDEVIKVALSLGVELSGDFEQDEDYYMDVRNCLLKQLINNASYYISCFFAGSVSEYQLLLESISLAAMGKCEKDKWMIMGATETTEGTVLTSNQDIPCVDLTKENQQTNKNQKQQPKTETTKTTLEPSTTETTNTKLEPTPTPTATATATATETTTDTATDTATETTADTATDTATDTTTNTTTNTTNATLTTTTKIISSEILCKPKRVVVPPSHIPSIEAIEAIKAINTPDQPETEFFCHKCQNLVFRINDKHTPIMDAYYELDTLKKEYIQKKIYAEDNKYSRNFKKFKGQYKKIHNIYEPKLREFCKLHTIEEQRPLLVKYFCESFTFESLAHRSKELIENGIIDSLLSGRVQSQFEYTKSDIEAAGGPAKYKLLNLFYANKHRIMPGYYGQIGFEIISKAAIYKFSHEAYKGSSAQKTTGLSHQQYLTTIIVPEIACWIIAEDQGVKYEDAIVIMEQTYKVGELLYPFDFEADFLED</sequence>
<organism evidence="3 4">
    <name type="scientific">Mucor saturninus</name>
    <dbReference type="NCBI Taxonomy" id="64648"/>
    <lineage>
        <taxon>Eukaryota</taxon>
        <taxon>Fungi</taxon>
        <taxon>Fungi incertae sedis</taxon>
        <taxon>Mucoromycota</taxon>
        <taxon>Mucoromycotina</taxon>
        <taxon>Mucoromycetes</taxon>
        <taxon>Mucorales</taxon>
        <taxon>Mucorineae</taxon>
        <taxon>Mucoraceae</taxon>
        <taxon>Mucor</taxon>
    </lineage>
</organism>
<dbReference type="SMART" id="SM01312">
    <property type="entry name" value="RTC4"/>
    <property type="match status" value="1"/>
</dbReference>
<dbReference type="InterPro" id="IPR018289">
    <property type="entry name" value="MULE_transposase_dom"/>
</dbReference>
<dbReference type="InterPro" id="IPR028094">
    <property type="entry name" value="RTC4_C"/>
</dbReference>
<dbReference type="PANTHER" id="PTHR47718">
    <property type="entry name" value="OS01G0519700 PROTEIN"/>
    <property type="match status" value="1"/>
</dbReference>
<dbReference type="EMBL" id="JAEPRD010000098">
    <property type="protein sequence ID" value="KAG2199304.1"/>
    <property type="molecule type" value="Genomic_DNA"/>
</dbReference>
<name>A0A8H7QV33_9FUNG</name>
<keyword evidence="4" id="KW-1185">Reference proteome</keyword>
<dbReference type="Pfam" id="PF14474">
    <property type="entry name" value="RTC4"/>
    <property type="match status" value="1"/>
</dbReference>